<evidence type="ECO:0000256" key="1">
    <source>
        <dbReference type="SAM" id="Phobius"/>
    </source>
</evidence>
<dbReference type="Proteomes" id="UP000054107">
    <property type="component" value="Unassembled WGS sequence"/>
</dbReference>
<dbReference type="OrthoDB" id="2262036at2759"/>
<keyword evidence="1" id="KW-0812">Transmembrane</keyword>
<keyword evidence="3" id="KW-1185">Reference proteome</keyword>
<protein>
    <submittedName>
        <fullName evidence="2">Uncharacterized protein</fullName>
    </submittedName>
</protein>
<dbReference type="EMBL" id="LN733769">
    <property type="protein sequence ID" value="CEP18154.1"/>
    <property type="molecule type" value="Genomic_DNA"/>
</dbReference>
<gene>
    <name evidence="2" type="primary">PARPA_12456.1 scaffold 45109</name>
</gene>
<sequence length="197" mass="23095">MQQGLVDYRQPRSVGIQCRLLSSQQESLESEYEPAHALEYRLDYRSQYELAYRSNAPTFCRSDTLLIEDPVEPCLNKTPLSLKRAKRPRNELEEDKLNDLIANWWNGSFSIPGPPSLTSDDDDNEEVPLNDNIHTIHRRNNDRDDVDYEELFRRLMNINIYAVAEYMADGEPFCLTDHIVNYFILFAILLVLHLWNE</sequence>
<proteinExistence type="predicted"/>
<evidence type="ECO:0000313" key="2">
    <source>
        <dbReference type="EMBL" id="CEP18154.1"/>
    </source>
</evidence>
<reference evidence="2 3" key="1">
    <citation type="submission" date="2014-09" db="EMBL/GenBank/DDBJ databases">
        <authorList>
            <person name="Ellenberger Sabrina"/>
        </authorList>
    </citation>
    <scope>NUCLEOTIDE SEQUENCE [LARGE SCALE GENOMIC DNA]</scope>
    <source>
        <strain evidence="2 3">CBS 412.66</strain>
    </source>
</reference>
<keyword evidence="1" id="KW-0472">Membrane</keyword>
<name>A0A0B7NT41_9FUNG</name>
<organism evidence="2 3">
    <name type="scientific">Parasitella parasitica</name>
    <dbReference type="NCBI Taxonomy" id="35722"/>
    <lineage>
        <taxon>Eukaryota</taxon>
        <taxon>Fungi</taxon>
        <taxon>Fungi incertae sedis</taxon>
        <taxon>Mucoromycota</taxon>
        <taxon>Mucoromycotina</taxon>
        <taxon>Mucoromycetes</taxon>
        <taxon>Mucorales</taxon>
        <taxon>Mucorineae</taxon>
        <taxon>Mucoraceae</taxon>
        <taxon>Parasitella</taxon>
    </lineage>
</organism>
<evidence type="ECO:0000313" key="3">
    <source>
        <dbReference type="Proteomes" id="UP000054107"/>
    </source>
</evidence>
<dbReference type="AlphaFoldDB" id="A0A0B7NT41"/>
<accession>A0A0B7NT41</accession>
<keyword evidence="1" id="KW-1133">Transmembrane helix</keyword>
<feature type="transmembrane region" description="Helical" evidence="1">
    <location>
        <begin position="179"/>
        <end position="195"/>
    </location>
</feature>